<protein>
    <recommendedName>
        <fullName evidence="3">Cytochrome P450</fullName>
    </recommendedName>
</protein>
<dbReference type="Gene3D" id="1.10.630.10">
    <property type="entry name" value="Cytochrome P450"/>
    <property type="match status" value="1"/>
</dbReference>
<dbReference type="GO" id="GO:0005506">
    <property type="term" value="F:iron ion binding"/>
    <property type="evidence" value="ECO:0007669"/>
    <property type="project" value="InterPro"/>
</dbReference>
<dbReference type="SUPFAM" id="SSF48264">
    <property type="entry name" value="Cytochrome P450"/>
    <property type="match status" value="1"/>
</dbReference>
<keyword evidence="2" id="KW-1185">Reference proteome</keyword>
<organism evidence="1 2">
    <name type="scientific">Emydomyces testavorans</name>
    <dbReference type="NCBI Taxonomy" id="2070801"/>
    <lineage>
        <taxon>Eukaryota</taxon>
        <taxon>Fungi</taxon>
        <taxon>Dikarya</taxon>
        <taxon>Ascomycota</taxon>
        <taxon>Pezizomycotina</taxon>
        <taxon>Eurotiomycetes</taxon>
        <taxon>Eurotiomycetidae</taxon>
        <taxon>Onygenales</taxon>
        <taxon>Nannizziopsiaceae</taxon>
        <taxon>Emydomyces</taxon>
    </lineage>
</organism>
<gene>
    <name evidence="1" type="ORF">PRK78_003265</name>
</gene>
<sequence length="81" mass="9458">MSPEYRGMQRMFWPFGSGARMCSGMNVAWAELRLVTARVYSTYETGLDPVFLDKKGALLPEKERQQYFPFKMAEPIRFVKI</sequence>
<name>A0AAF0DGH3_9EURO</name>
<dbReference type="InterPro" id="IPR001128">
    <property type="entry name" value="Cyt_P450"/>
</dbReference>
<evidence type="ECO:0000313" key="1">
    <source>
        <dbReference type="EMBL" id="WEW57798.1"/>
    </source>
</evidence>
<evidence type="ECO:0008006" key="3">
    <source>
        <dbReference type="Google" id="ProtNLM"/>
    </source>
</evidence>
<reference evidence="1" key="1">
    <citation type="submission" date="2023-03" db="EMBL/GenBank/DDBJ databases">
        <title>Emydomyces testavorans Genome Sequence.</title>
        <authorList>
            <person name="Hoyer L."/>
        </authorList>
    </citation>
    <scope>NUCLEOTIDE SEQUENCE</scope>
    <source>
        <strain evidence="1">16-2883</strain>
    </source>
</reference>
<dbReference type="GO" id="GO:0016705">
    <property type="term" value="F:oxidoreductase activity, acting on paired donors, with incorporation or reduction of molecular oxygen"/>
    <property type="evidence" value="ECO:0007669"/>
    <property type="project" value="InterPro"/>
</dbReference>
<accession>A0AAF0DGH3</accession>
<dbReference type="InterPro" id="IPR036396">
    <property type="entry name" value="Cyt_P450_sf"/>
</dbReference>
<dbReference type="Proteomes" id="UP001219355">
    <property type="component" value="Chromosome 2"/>
</dbReference>
<dbReference type="GO" id="GO:0020037">
    <property type="term" value="F:heme binding"/>
    <property type="evidence" value="ECO:0007669"/>
    <property type="project" value="InterPro"/>
</dbReference>
<dbReference type="AlphaFoldDB" id="A0AAF0DGH3"/>
<evidence type="ECO:0000313" key="2">
    <source>
        <dbReference type="Proteomes" id="UP001219355"/>
    </source>
</evidence>
<proteinExistence type="predicted"/>
<dbReference type="Pfam" id="PF00067">
    <property type="entry name" value="p450"/>
    <property type="match status" value="1"/>
</dbReference>
<dbReference type="EMBL" id="CP120628">
    <property type="protein sequence ID" value="WEW57798.1"/>
    <property type="molecule type" value="Genomic_DNA"/>
</dbReference>
<dbReference type="GO" id="GO:0004497">
    <property type="term" value="F:monooxygenase activity"/>
    <property type="evidence" value="ECO:0007669"/>
    <property type="project" value="InterPro"/>
</dbReference>